<evidence type="ECO:0000256" key="2">
    <source>
        <dbReference type="ARBA" id="ARBA00008520"/>
    </source>
</evidence>
<organism evidence="6 7">
    <name type="scientific">Truepera radiovictrix (strain DSM 17093 / CIP 108686 / LMG 22925 / RQ-24)</name>
    <dbReference type="NCBI Taxonomy" id="649638"/>
    <lineage>
        <taxon>Bacteria</taxon>
        <taxon>Thermotogati</taxon>
        <taxon>Deinococcota</taxon>
        <taxon>Deinococci</taxon>
        <taxon>Trueperales</taxon>
        <taxon>Trueperaceae</taxon>
        <taxon>Truepera</taxon>
    </lineage>
</organism>
<proteinExistence type="inferred from homology"/>
<dbReference type="InterPro" id="IPR006059">
    <property type="entry name" value="SBP"/>
</dbReference>
<dbReference type="eggNOG" id="COG1653">
    <property type="taxonomic scope" value="Bacteria"/>
</dbReference>
<evidence type="ECO:0000313" key="7">
    <source>
        <dbReference type="Proteomes" id="UP000000379"/>
    </source>
</evidence>
<reference evidence="7" key="1">
    <citation type="submission" date="2010-05" db="EMBL/GenBank/DDBJ databases">
        <title>The complete genome of Truepera radiovictris DSM 17093.</title>
        <authorList>
            <consortium name="US DOE Joint Genome Institute (JGI-PGF)"/>
            <person name="Lucas S."/>
            <person name="Copeland A."/>
            <person name="Lapidus A."/>
            <person name="Glavina del Rio T."/>
            <person name="Dalin E."/>
            <person name="Tice H."/>
            <person name="Bruce D."/>
            <person name="Goodwin L."/>
            <person name="Pitluck S."/>
            <person name="Kyrpides N."/>
            <person name="Mavromatis K."/>
            <person name="Ovchinnikova G."/>
            <person name="Munk A.C."/>
            <person name="Detter J.C."/>
            <person name="Han C."/>
            <person name="Tapia R."/>
            <person name="Land M."/>
            <person name="Hauser L."/>
            <person name="Markowitz V."/>
            <person name="Cheng J.-F."/>
            <person name="Hugenholtz P."/>
            <person name="Woyke T."/>
            <person name="Wu D."/>
            <person name="Tindall B."/>
            <person name="Pomrenke H.G."/>
            <person name="Brambilla E."/>
            <person name="Klenk H.-P."/>
            <person name="Eisen J.A."/>
        </authorList>
    </citation>
    <scope>NUCLEOTIDE SEQUENCE [LARGE SCALE GENOMIC DNA]</scope>
    <source>
        <strain evidence="7">DSM 17093 / CIP 108686 / LMG 22925 / RQ-24</strain>
    </source>
</reference>
<dbReference type="Gene3D" id="3.40.190.10">
    <property type="entry name" value="Periplasmic binding protein-like II"/>
    <property type="match status" value="2"/>
</dbReference>
<dbReference type="GO" id="GO:0030313">
    <property type="term" value="C:cell envelope"/>
    <property type="evidence" value="ECO:0007669"/>
    <property type="project" value="UniProtKB-SubCell"/>
</dbReference>
<dbReference type="EMBL" id="CP002049">
    <property type="protein sequence ID" value="ADI13724.1"/>
    <property type="molecule type" value="Genomic_DNA"/>
</dbReference>
<dbReference type="RefSeq" id="WP_013177104.1">
    <property type="nucleotide sequence ID" value="NC_014221.1"/>
</dbReference>
<name>D7CSV7_TRURR</name>
<evidence type="ECO:0000256" key="1">
    <source>
        <dbReference type="ARBA" id="ARBA00004196"/>
    </source>
</evidence>
<comment type="subcellular location">
    <subcellularLocation>
        <location evidence="1">Cell envelope</location>
    </subcellularLocation>
</comment>
<dbReference type="Proteomes" id="UP000000379">
    <property type="component" value="Chromosome"/>
</dbReference>
<comment type="similarity">
    <text evidence="2">Belongs to the bacterial solute-binding protein 1 family.</text>
</comment>
<dbReference type="HOGENOM" id="CLU_031285_3_1_0"/>
<keyword evidence="3" id="KW-0813">Transport</keyword>
<evidence type="ECO:0000256" key="3">
    <source>
        <dbReference type="ARBA" id="ARBA00022448"/>
    </source>
</evidence>
<dbReference type="PANTHER" id="PTHR43649:SF31">
    <property type="entry name" value="SN-GLYCEROL-3-PHOSPHATE-BINDING PERIPLASMIC PROTEIN UGPB"/>
    <property type="match status" value="1"/>
</dbReference>
<dbReference type="OrthoDB" id="9795467at2"/>
<sequence>MKRRVTKRRGVPRRVLALGLGAAALGVAHAQTQLDFWHAFSDAPRSNWIAERAAEWSEMNPEYVMNTTSQGSYAETLQATILGARQGDTPHVVMIYEIGSQLALDAGIFVPVAEVEGAFDLSDYIEPVINYYTINGQVNSIPFNSSSPILYFNRDLMEEAGLDPENPPETFGELLAACEAVEAAGLSASCFGMSLNGWFFEQWMAQQGEPLLNNDNGRSARATEINLTSEAFVRVAEFMKEMNDRGFYTYTGRLEDWDGSDAIFANQEVVFHITSTADLANLSAAAEENGFELGAGLMPIPDGVERNGVVIGGASLWLLADKPTEEQQAALDFVLYMTNTENMVDWHKATGYYPVRTSAVEALEAEGWFDERPTYRVAFDQLLNTRVSPATAGGLMGNFQELRTIVAETMQRIFNGADVQAELERAKTQAEARLAEYNSNF</sequence>
<feature type="chain" id="PRO_5003094534" evidence="5">
    <location>
        <begin position="31"/>
        <end position="441"/>
    </location>
</feature>
<feature type="signal peptide" evidence="5">
    <location>
        <begin position="1"/>
        <end position="30"/>
    </location>
</feature>
<protein>
    <submittedName>
        <fullName evidence="6">Extracellular solute-binding protein family 1</fullName>
    </submittedName>
</protein>
<dbReference type="CDD" id="cd14748">
    <property type="entry name" value="PBP2_UgpB"/>
    <property type="match status" value="1"/>
</dbReference>
<dbReference type="PANTHER" id="PTHR43649">
    <property type="entry name" value="ARABINOSE-BINDING PROTEIN-RELATED"/>
    <property type="match status" value="1"/>
</dbReference>
<dbReference type="InterPro" id="IPR050490">
    <property type="entry name" value="Bact_solute-bd_prot1"/>
</dbReference>
<dbReference type="Pfam" id="PF13416">
    <property type="entry name" value="SBP_bac_8"/>
    <property type="match status" value="1"/>
</dbReference>
<dbReference type="KEGG" id="tra:Trad_0588"/>
<evidence type="ECO:0000313" key="6">
    <source>
        <dbReference type="EMBL" id="ADI13724.1"/>
    </source>
</evidence>
<evidence type="ECO:0000256" key="4">
    <source>
        <dbReference type="ARBA" id="ARBA00022729"/>
    </source>
</evidence>
<evidence type="ECO:0000256" key="5">
    <source>
        <dbReference type="SAM" id="SignalP"/>
    </source>
</evidence>
<accession>D7CSV7</accession>
<gene>
    <name evidence="6" type="ordered locus">Trad_0588</name>
</gene>
<keyword evidence="7" id="KW-1185">Reference proteome</keyword>
<keyword evidence="4 5" id="KW-0732">Signal</keyword>
<dbReference type="AlphaFoldDB" id="D7CSV7"/>
<reference evidence="6 7" key="2">
    <citation type="journal article" date="2011" name="Stand. Genomic Sci.">
        <title>Complete genome sequence of Truepera radiovictrix type strain (RQ-24).</title>
        <authorList>
            <person name="Ivanova N."/>
            <person name="Rohde C."/>
            <person name="Munk C."/>
            <person name="Nolan M."/>
            <person name="Lucas S."/>
            <person name="Del Rio T.G."/>
            <person name="Tice H."/>
            <person name="Deshpande S."/>
            <person name="Cheng J.F."/>
            <person name="Tapia R."/>
            <person name="Han C."/>
            <person name="Goodwin L."/>
            <person name="Pitluck S."/>
            <person name="Liolios K."/>
            <person name="Mavromatis K."/>
            <person name="Mikhailova N."/>
            <person name="Pati A."/>
            <person name="Chen A."/>
            <person name="Palaniappan K."/>
            <person name="Land M."/>
            <person name="Hauser L."/>
            <person name="Chang Y.J."/>
            <person name="Jeffries C.D."/>
            <person name="Brambilla E."/>
            <person name="Rohde M."/>
            <person name="Goker M."/>
            <person name="Tindall B.J."/>
            <person name="Woyke T."/>
            <person name="Bristow J."/>
            <person name="Eisen J.A."/>
            <person name="Markowitz V."/>
            <person name="Hugenholtz P."/>
            <person name="Kyrpides N.C."/>
            <person name="Klenk H.P."/>
            <person name="Lapidus A."/>
        </authorList>
    </citation>
    <scope>NUCLEOTIDE SEQUENCE [LARGE SCALE GENOMIC DNA]</scope>
    <source>
        <strain evidence="7">DSM 17093 / CIP 108686 / LMG 22925 / RQ-24</strain>
    </source>
</reference>
<dbReference type="SUPFAM" id="SSF53850">
    <property type="entry name" value="Periplasmic binding protein-like II"/>
    <property type="match status" value="1"/>
</dbReference>
<dbReference type="STRING" id="649638.Trad_0588"/>